<evidence type="ECO:0000313" key="2">
    <source>
        <dbReference type="Proteomes" id="UP001271648"/>
    </source>
</evidence>
<dbReference type="AlphaFoldDB" id="A0AAW9A909"/>
<dbReference type="Proteomes" id="UP001271648">
    <property type="component" value="Unassembled WGS sequence"/>
</dbReference>
<keyword evidence="2" id="KW-1185">Reference proteome</keyword>
<protein>
    <submittedName>
        <fullName evidence="1">Transcriptional regulator</fullName>
    </submittedName>
</protein>
<organism evidence="1 2">
    <name type="scientific">Sporosarcina thermotolerans</name>
    <dbReference type="NCBI Taxonomy" id="633404"/>
    <lineage>
        <taxon>Bacteria</taxon>
        <taxon>Bacillati</taxon>
        <taxon>Bacillota</taxon>
        <taxon>Bacilli</taxon>
        <taxon>Bacillales</taxon>
        <taxon>Caryophanaceae</taxon>
        <taxon>Sporosarcina</taxon>
    </lineage>
</organism>
<accession>A0AAW9A909</accession>
<gene>
    <name evidence="1" type="ORF">QTL97_06830</name>
</gene>
<proteinExistence type="predicted"/>
<dbReference type="EMBL" id="JAUBDJ010000003">
    <property type="protein sequence ID" value="MDW0116644.1"/>
    <property type="molecule type" value="Genomic_DNA"/>
</dbReference>
<dbReference type="RefSeq" id="WP_283733564.1">
    <property type="nucleotide sequence ID" value="NZ_CP125968.1"/>
</dbReference>
<reference evidence="1 2" key="1">
    <citation type="submission" date="2023-06" db="EMBL/GenBank/DDBJ databases">
        <title>Sporosarcina sp. nov., isolated from Korean traditional fermented seafood 'Jeotgal'.</title>
        <authorList>
            <person name="Yang A.I."/>
            <person name="Shin N.-R."/>
        </authorList>
    </citation>
    <scope>NUCLEOTIDE SEQUENCE [LARGE SCALE GENOMIC DNA]</scope>
    <source>
        <strain evidence="1 2">KCTC43456</strain>
    </source>
</reference>
<comment type="caution">
    <text evidence="1">The sequence shown here is derived from an EMBL/GenBank/DDBJ whole genome shotgun (WGS) entry which is preliminary data.</text>
</comment>
<evidence type="ECO:0000313" key="1">
    <source>
        <dbReference type="EMBL" id="MDW0116644.1"/>
    </source>
</evidence>
<name>A0AAW9A909_9BACL</name>
<sequence>MRRELIKLCDRRDLADMIYMSADGALTKRRIRILSVGDNSFKAFCYLRREKRTFTIDRVLSVRRVISRESWVI</sequence>